<keyword evidence="3" id="KW-1185">Reference proteome</keyword>
<evidence type="ECO:0000256" key="1">
    <source>
        <dbReference type="SAM" id="MobiDB-lite"/>
    </source>
</evidence>
<dbReference type="AlphaFoldDB" id="A0AA40KDX2"/>
<dbReference type="Proteomes" id="UP001177670">
    <property type="component" value="Unassembled WGS sequence"/>
</dbReference>
<proteinExistence type="predicted"/>
<dbReference type="EMBL" id="JAHYIQ010000062">
    <property type="protein sequence ID" value="KAK1116769.1"/>
    <property type="molecule type" value="Genomic_DNA"/>
</dbReference>
<evidence type="ECO:0000313" key="2">
    <source>
        <dbReference type="EMBL" id="KAK1116769.1"/>
    </source>
</evidence>
<accession>A0AA40KDX2</accession>
<evidence type="ECO:0000313" key="3">
    <source>
        <dbReference type="Proteomes" id="UP001177670"/>
    </source>
</evidence>
<reference evidence="2" key="1">
    <citation type="submission" date="2021-10" db="EMBL/GenBank/DDBJ databases">
        <title>Melipona bicolor Genome sequencing and assembly.</title>
        <authorList>
            <person name="Araujo N.S."/>
            <person name="Arias M.C."/>
        </authorList>
    </citation>
    <scope>NUCLEOTIDE SEQUENCE</scope>
    <source>
        <strain evidence="2">USP_2M_L1-L4_2017</strain>
        <tissue evidence="2">Whole body</tissue>
    </source>
</reference>
<feature type="compositionally biased region" description="Basic and acidic residues" evidence="1">
    <location>
        <begin position="1"/>
        <end position="39"/>
    </location>
</feature>
<gene>
    <name evidence="2" type="ORF">K0M31_018051</name>
</gene>
<feature type="region of interest" description="Disordered" evidence="1">
    <location>
        <begin position="1"/>
        <end position="51"/>
    </location>
</feature>
<organism evidence="2 3">
    <name type="scientific">Melipona bicolor</name>
    <dbReference type="NCBI Taxonomy" id="60889"/>
    <lineage>
        <taxon>Eukaryota</taxon>
        <taxon>Metazoa</taxon>
        <taxon>Ecdysozoa</taxon>
        <taxon>Arthropoda</taxon>
        <taxon>Hexapoda</taxon>
        <taxon>Insecta</taxon>
        <taxon>Pterygota</taxon>
        <taxon>Neoptera</taxon>
        <taxon>Endopterygota</taxon>
        <taxon>Hymenoptera</taxon>
        <taxon>Apocrita</taxon>
        <taxon>Aculeata</taxon>
        <taxon>Apoidea</taxon>
        <taxon>Anthophila</taxon>
        <taxon>Apidae</taxon>
        <taxon>Melipona</taxon>
    </lineage>
</organism>
<name>A0AA40KDX2_9HYME</name>
<sequence length="51" mass="5997">MRNIIQDRGRWRRDGGRNWLGDGEKAPGDDEPEKAREWDECQNVASPDERE</sequence>
<comment type="caution">
    <text evidence="2">The sequence shown here is derived from an EMBL/GenBank/DDBJ whole genome shotgun (WGS) entry which is preliminary data.</text>
</comment>
<protein>
    <submittedName>
        <fullName evidence="2">Uncharacterized protein</fullName>
    </submittedName>
</protein>